<evidence type="ECO:0000256" key="5">
    <source>
        <dbReference type="ARBA" id="ARBA00023157"/>
    </source>
</evidence>
<keyword evidence="4 6" id="KW-0472">Membrane</keyword>
<organism evidence="8">
    <name type="scientific">Physcomitrium patens</name>
    <name type="common">Spreading-leaved earth moss</name>
    <name type="synonym">Physcomitrella patens</name>
    <dbReference type="NCBI Taxonomy" id="3218"/>
    <lineage>
        <taxon>Eukaryota</taxon>
        <taxon>Viridiplantae</taxon>
        <taxon>Streptophyta</taxon>
        <taxon>Embryophyta</taxon>
        <taxon>Bryophyta</taxon>
        <taxon>Bryophytina</taxon>
        <taxon>Bryopsida</taxon>
        <taxon>Funariidae</taxon>
        <taxon>Funariales</taxon>
        <taxon>Funariaceae</taxon>
        <taxon>Physcomitrium</taxon>
    </lineage>
</organism>
<evidence type="ECO:0000256" key="1">
    <source>
        <dbReference type="ARBA" id="ARBA00004370"/>
    </source>
</evidence>
<dbReference type="EMBL" id="ABEU02000016">
    <property type="protein sequence ID" value="PNR37248.1"/>
    <property type="molecule type" value="Genomic_DNA"/>
</dbReference>
<dbReference type="AlphaFoldDB" id="A0A2K1J6V6"/>
<reference evidence="9" key="3">
    <citation type="submission" date="2020-12" db="UniProtKB">
        <authorList>
            <consortium name="EnsemblPlants"/>
        </authorList>
    </citation>
    <scope>IDENTIFICATION</scope>
</reference>
<dbReference type="KEGG" id="ppp:112292971"/>
<sequence length="932" mass="106627">MGEASRKKPPGALGGRWSFKASIVVFEAFLGTTVLLVMMGLWLALESSQKDGYEPSTFKSITRRMSAELGDDVCDRKLYPPPWELRTDQLTILVNGFGEARLPLLEASVRKYSSSPVVHSVFVLWGNTSTPDSFLQASKFQSIGAPIYIVRQNSMSLNDRFLPRPFVKTKAVMICDDDITVDSKNLEFALQVWRENQQRIVGFFPRAHSYQLDSHSWVYTKNQHHYSIVLTKIMILATDYLYRYSCEMPAGVRDYVDKGMNCEDIAMNFLVSNFSGSGPLLVEGQPRDWGDTRNSKEDLTTMSLSARAGHRKDRGDCIMEFQRLWNGMELRFSHAKAVRDVDEQVNCEKFGLLIDCDKSVGSARDAHRLAGHNLVKRTYQYAYATFIQSKVMYYAALVWAQALRNTGTVHDLVLLLDINSGLKKDNELLADHFDVVKEVRAFRTRHKTRSVGRLSVWELLEYERVVYMDVNLLCLSNLDYLFELPEPAAAPLTNHPLQFDTGLLVLQPSNATFTDLFNWIEGVSSPDRRTEHRLLNGFFHDWFHMSSKHRLPMYLNMPVHLASFASVFGNWSESEAAAPLLGALQFSKRKIASFLSVWIKEEVNSELNQTLGFRYREEAQYRTDWFGIWLEILDALRSNNYQPLSDEVVSQLSWKQRKGSSTWPPKSLMAALPSPFQHLHVPPLRKAFATVVTSIDQLVAIAGWMITYSKFHMPTAEYESVLLVHGSVGEKTWRPFRTLFSSVVVVNGSNSSSSVETMSATMLQLWNLTKYDKLVYVDPRSIFLSNCDFLMEFEPFAAAPDFIFPDTFSLQVMVLQPDNHRFLELWKSLSNEISEDFSLTRFLNEHHSSWYQFSTKHRIEPISNAQNELERGFKADGSLKILSLHSTTTLSDSNSEIAGIWRKHVCSSLHMRNFGFRISLHDICNPMDYKFQ</sequence>
<dbReference type="GO" id="GO:0016020">
    <property type="term" value="C:membrane"/>
    <property type="evidence" value="ECO:0007669"/>
    <property type="project" value="UniProtKB-SubCell"/>
</dbReference>
<dbReference type="FunFam" id="3.90.550.10:FF:000221">
    <property type="entry name" value="Glycosyltransferase family protein 47"/>
    <property type="match status" value="1"/>
</dbReference>
<keyword evidence="5" id="KW-1015">Disulfide bond</keyword>
<reference evidence="8 10" key="2">
    <citation type="journal article" date="2018" name="Plant J.">
        <title>The Physcomitrella patens chromosome-scale assembly reveals moss genome structure and evolution.</title>
        <authorList>
            <person name="Lang D."/>
            <person name="Ullrich K.K."/>
            <person name="Murat F."/>
            <person name="Fuchs J."/>
            <person name="Jenkins J."/>
            <person name="Haas F.B."/>
            <person name="Piednoel M."/>
            <person name="Gundlach H."/>
            <person name="Van Bel M."/>
            <person name="Meyberg R."/>
            <person name="Vives C."/>
            <person name="Morata J."/>
            <person name="Symeonidi A."/>
            <person name="Hiss M."/>
            <person name="Muchero W."/>
            <person name="Kamisugi Y."/>
            <person name="Saleh O."/>
            <person name="Blanc G."/>
            <person name="Decker E.L."/>
            <person name="van Gessel N."/>
            <person name="Grimwood J."/>
            <person name="Hayes R.D."/>
            <person name="Graham S.W."/>
            <person name="Gunter L.E."/>
            <person name="McDaniel S.F."/>
            <person name="Hoernstein S.N.W."/>
            <person name="Larsson A."/>
            <person name="Li F.W."/>
            <person name="Perroud P.F."/>
            <person name="Phillips J."/>
            <person name="Ranjan P."/>
            <person name="Rokshar D.S."/>
            <person name="Rothfels C.J."/>
            <person name="Schneider L."/>
            <person name="Shu S."/>
            <person name="Stevenson D.W."/>
            <person name="Thummler F."/>
            <person name="Tillich M."/>
            <person name="Villarreal Aguilar J.C."/>
            <person name="Widiez T."/>
            <person name="Wong G.K."/>
            <person name="Wymore A."/>
            <person name="Zhang Y."/>
            <person name="Zimmer A.D."/>
            <person name="Quatrano R.S."/>
            <person name="Mayer K.F.X."/>
            <person name="Goodstein D."/>
            <person name="Casacuberta J.M."/>
            <person name="Vandepoele K."/>
            <person name="Reski R."/>
            <person name="Cuming A.C."/>
            <person name="Tuskan G.A."/>
            <person name="Maumus F."/>
            <person name="Salse J."/>
            <person name="Schmutz J."/>
            <person name="Rensing S.A."/>
        </authorList>
    </citation>
    <scope>NUCLEOTIDE SEQUENCE [LARGE SCALE GENOMIC DNA]</scope>
    <source>
        <strain evidence="9 10">cv. Gransden 2004</strain>
    </source>
</reference>
<evidence type="ECO:0000259" key="7">
    <source>
        <dbReference type="Pfam" id="PF09258"/>
    </source>
</evidence>
<dbReference type="Gene3D" id="3.90.550.10">
    <property type="entry name" value="Spore Coat Polysaccharide Biosynthesis Protein SpsA, Chain A"/>
    <property type="match status" value="3"/>
</dbReference>
<dbReference type="PaxDb" id="3218-PP1S242_74V6.1"/>
<evidence type="ECO:0000256" key="3">
    <source>
        <dbReference type="ARBA" id="ARBA00022679"/>
    </source>
</evidence>
<evidence type="ECO:0000256" key="6">
    <source>
        <dbReference type="SAM" id="Phobius"/>
    </source>
</evidence>
<dbReference type="PANTHER" id="PTHR48261">
    <property type="entry name" value="ACETYLGLUCOSAMINYLTRANSFERASE"/>
    <property type="match status" value="1"/>
</dbReference>
<dbReference type="InterPro" id="IPR015338">
    <property type="entry name" value="GT64_dom"/>
</dbReference>
<feature type="transmembrane region" description="Helical" evidence="6">
    <location>
        <begin position="21"/>
        <end position="45"/>
    </location>
</feature>
<dbReference type="Proteomes" id="UP000006727">
    <property type="component" value="Chromosome 16"/>
</dbReference>
<dbReference type="EnsemblPlants" id="Pp3c16_2260V3.2">
    <property type="protein sequence ID" value="Pp3c16_2260V3.2"/>
    <property type="gene ID" value="Pp3c16_2260"/>
</dbReference>
<dbReference type="Pfam" id="PF09258">
    <property type="entry name" value="Glyco_transf_64"/>
    <property type="match status" value="1"/>
</dbReference>
<dbReference type="OrthoDB" id="5954868at2759"/>
<dbReference type="GeneID" id="112292971"/>
<keyword evidence="3" id="KW-0808">Transferase</keyword>
<dbReference type="EnsemblPlants" id="Pp3c16_2260V3.1">
    <property type="protein sequence ID" value="Pp3c16_2260V3.1"/>
    <property type="gene ID" value="Pp3c16_2260"/>
</dbReference>
<dbReference type="SUPFAM" id="SSF53448">
    <property type="entry name" value="Nucleotide-diphospho-sugar transferases"/>
    <property type="match status" value="3"/>
</dbReference>
<protein>
    <recommendedName>
        <fullName evidence="7">Glycosyl transferase 64 domain-containing protein</fullName>
    </recommendedName>
</protein>
<feature type="domain" description="Glycosyl transferase 64" evidence="7">
    <location>
        <begin position="91"/>
        <end position="337"/>
    </location>
</feature>
<dbReference type="RefSeq" id="XP_024397736.1">
    <property type="nucleotide sequence ID" value="XM_024541968.2"/>
</dbReference>
<evidence type="ECO:0000256" key="4">
    <source>
        <dbReference type="ARBA" id="ARBA00023136"/>
    </source>
</evidence>
<evidence type="ECO:0000313" key="10">
    <source>
        <dbReference type="Proteomes" id="UP000006727"/>
    </source>
</evidence>
<gene>
    <name evidence="9" type="primary">LOC112292971</name>
    <name evidence="8" type="ORF">PHYPA_020356</name>
</gene>
<comment type="similarity">
    <text evidence="2">Belongs to the glycosyltransferase 64 family.</text>
</comment>
<dbReference type="InterPro" id="IPR004263">
    <property type="entry name" value="Exostosin"/>
</dbReference>
<dbReference type="Gramene" id="Pp3c16_2260V3.1">
    <property type="protein sequence ID" value="Pp3c16_2260V3.1"/>
    <property type="gene ID" value="Pp3c16_2260"/>
</dbReference>
<reference evidence="8 10" key="1">
    <citation type="journal article" date="2008" name="Science">
        <title>The Physcomitrella genome reveals evolutionary insights into the conquest of land by plants.</title>
        <authorList>
            <person name="Rensing S."/>
            <person name="Lang D."/>
            <person name="Zimmer A."/>
            <person name="Terry A."/>
            <person name="Salamov A."/>
            <person name="Shapiro H."/>
            <person name="Nishiyama T."/>
            <person name="Perroud P.-F."/>
            <person name="Lindquist E."/>
            <person name="Kamisugi Y."/>
            <person name="Tanahashi T."/>
            <person name="Sakakibara K."/>
            <person name="Fujita T."/>
            <person name="Oishi K."/>
            <person name="Shin-I T."/>
            <person name="Kuroki Y."/>
            <person name="Toyoda A."/>
            <person name="Suzuki Y."/>
            <person name="Hashimoto A."/>
            <person name="Yamaguchi K."/>
            <person name="Sugano A."/>
            <person name="Kohara Y."/>
            <person name="Fujiyama A."/>
            <person name="Anterola A."/>
            <person name="Aoki S."/>
            <person name="Ashton N."/>
            <person name="Barbazuk W.B."/>
            <person name="Barker E."/>
            <person name="Bennetzen J."/>
            <person name="Bezanilla M."/>
            <person name="Blankenship R."/>
            <person name="Cho S.H."/>
            <person name="Dutcher S."/>
            <person name="Estelle M."/>
            <person name="Fawcett J.A."/>
            <person name="Gundlach H."/>
            <person name="Hanada K."/>
            <person name="Heyl A."/>
            <person name="Hicks K.A."/>
            <person name="Hugh J."/>
            <person name="Lohr M."/>
            <person name="Mayer K."/>
            <person name="Melkozernov A."/>
            <person name="Murata T."/>
            <person name="Nelson D."/>
            <person name="Pils B."/>
            <person name="Prigge M."/>
            <person name="Reiss B."/>
            <person name="Renner T."/>
            <person name="Rombauts S."/>
            <person name="Rushton P."/>
            <person name="Sanderfoot A."/>
            <person name="Schween G."/>
            <person name="Shiu S.-H."/>
            <person name="Stueber K."/>
            <person name="Theodoulou F.L."/>
            <person name="Tu H."/>
            <person name="Van de Peer Y."/>
            <person name="Verrier P.J."/>
            <person name="Waters E."/>
            <person name="Wood A."/>
            <person name="Yang L."/>
            <person name="Cove D."/>
            <person name="Cuming A."/>
            <person name="Hasebe M."/>
            <person name="Lucas S."/>
            <person name="Mishler D.B."/>
            <person name="Reski R."/>
            <person name="Grigoriev I."/>
            <person name="Quatrano R.S."/>
            <person name="Boore J.L."/>
        </authorList>
    </citation>
    <scope>NUCLEOTIDE SEQUENCE [LARGE SCALE GENOMIC DNA]</scope>
    <source>
        <strain evidence="9 10">cv. Gransden 2004</strain>
    </source>
</reference>
<keyword evidence="10" id="KW-1185">Reference proteome</keyword>
<accession>A0A2K1J6V6</accession>
<dbReference type="PANTHER" id="PTHR48261:SF2">
    <property type="entry name" value="ACETYLGLUCOSAMINYLTRANSFERASE"/>
    <property type="match status" value="1"/>
</dbReference>
<dbReference type="InterPro" id="IPR029044">
    <property type="entry name" value="Nucleotide-diphossugar_trans"/>
</dbReference>
<keyword evidence="6" id="KW-1133">Transmembrane helix</keyword>
<dbReference type="GO" id="GO:0016757">
    <property type="term" value="F:glycosyltransferase activity"/>
    <property type="evidence" value="ECO:0000318"/>
    <property type="project" value="GO_Central"/>
</dbReference>
<keyword evidence="6" id="KW-0812">Transmembrane</keyword>
<proteinExistence type="inferred from homology"/>
<dbReference type="Gramene" id="Pp3c16_2260V3.2">
    <property type="protein sequence ID" value="Pp3c16_2260V3.2"/>
    <property type="gene ID" value="Pp3c16_2260"/>
</dbReference>
<comment type="subcellular location">
    <subcellularLocation>
        <location evidence="1">Membrane</location>
    </subcellularLocation>
</comment>
<evidence type="ECO:0000313" key="8">
    <source>
        <dbReference type="EMBL" id="PNR37248.1"/>
    </source>
</evidence>
<evidence type="ECO:0000256" key="2">
    <source>
        <dbReference type="ARBA" id="ARBA00008700"/>
    </source>
</evidence>
<name>A0A2K1J6V6_PHYPA</name>
<dbReference type="GO" id="GO:0045492">
    <property type="term" value="P:xylan biosynthetic process"/>
    <property type="evidence" value="ECO:0000318"/>
    <property type="project" value="GO_Central"/>
</dbReference>
<evidence type="ECO:0000313" key="9">
    <source>
        <dbReference type="EnsemblPlants" id="Pp3c16_2260V3.1"/>
    </source>
</evidence>